<sequence>MSQRIRRLQRHHKQRARAVHLNIVSLIDVFAVLVFFLLVSSSLAAARLNVISLNLPSPDRTVTPQQQEKQPLTVTLRKTELVVSSGGVTRNLANTPQGYNIQALSDLLVEVKKSDPSEQSINVLLEPDTPYDDLVKVMDASRITPAEARASGLPHELFPQISIGDAPLEGAAAPAVAP</sequence>
<accession>A0A2S5TBH1</accession>
<keyword evidence="6 8" id="KW-0472">Membrane</keyword>
<evidence type="ECO:0000313" key="10">
    <source>
        <dbReference type="Proteomes" id="UP000238220"/>
    </source>
</evidence>
<keyword evidence="10" id="KW-1185">Reference proteome</keyword>
<dbReference type="InterPro" id="IPR003400">
    <property type="entry name" value="ExbD"/>
</dbReference>
<dbReference type="AlphaFoldDB" id="A0A2S5TBH1"/>
<evidence type="ECO:0000313" key="9">
    <source>
        <dbReference type="EMBL" id="PPE72188.1"/>
    </source>
</evidence>
<comment type="similarity">
    <text evidence="2 7">Belongs to the ExbD/TolR family.</text>
</comment>
<dbReference type="RefSeq" id="WP_104232148.1">
    <property type="nucleotide sequence ID" value="NZ_PSNW01000015.1"/>
</dbReference>
<keyword evidence="5 8" id="KW-1133">Transmembrane helix</keyword>
<name>A0A2S5TBH1_9GAMM</name>
<comment type="caution">
    <text evidence="9">The sequence shown here is derived from an EMBL/GenBank/DDBJ whole genome shotgun (WGS) entry which is preliminary data.</text>
</comment>
<dbReference type="Pfam" id="PF02472">
    <property type="entry name" value="ExbD"/>
    <property type="match status" value="1"/>
</dbReference>
<dbReference type="GO" id="GO:0015031">
    <property type="term" value="P:protein transport"/>
    <property type="evidence" value="ECO:0007669"/>
    <property type="project" value="UniProtKB-KW"/>
</dbReference>
<evidence type="ECO:0000256" key="4">
    <source>
        <dbReference type="ARBA" id="ARBA00022692"/>
    </source>
</evidence>
<evidence type="ECO:0000256" key="2">
    <source>
        <dbReference type="ARBA" id="ARBA00005811"/>
    </source>
</evidence>
<organism evidence="9 10">
    <name type="scientific">Solimonas fluminis</name>
    <dbReference type="NCBI Taxonomy" id="2086571"/>
    <lineage>
        <taxon>Bacteria</taxon>
        <taxon>Pseudomonadati</taxon>
        <taxon>Pseudomonadota</taxon>
        <taxon>Gammaproteobacteria</taxon>
        <taxon>Nevskiales</taxon>
        <taxon>Nevskiaceae</taxon>
        <taxon>Solimonas</taxon>
    </lineage>
</organism>
<dbReference type="GO" id="GO:0022857">
    <property type="term" value="F:transmembrane transporter activity"/>
    <property type="evidence" value="ECO:0007669"/>
    <property type="project" value="InterPro"/>
</dbReference>
<evidence type="ECO:0000256" key="7">
    <source>
        <dbReference type="RuleBase" id="RU003879"/>
    </source>
</evidence>
<gene>
    <name evidence="9" type="ORF">C3942_20050</name>
</gene>
<keyword evidence="7" id="KW-0813">Transport</keyword>
<keyword evidence="7" id="KW-0653">Protein transport</keyword>
<feature type="transmembrane region" description="Helical" evidence="8">
    <location>
        <begin position="21"/>
        <end position="46"/>
    </location>
</feature>
<evidence type="ECO:0000256" key="3">
    <source>
        <dbReference type="ARBA" id="ARBA00022475"/>
    </source>
</evidence>
<protein>
    <submittedName>
        <fullName evidence="9">Biopolymer transporter ExbD</fullName>
    </submittedName>
</protein>
<comment type="subcellular location">
    <subcellularLocation>
        <location evidence="1">Cell membrane</location>
        <topology evidence="1">Single-pass membrane protein</topology>
    </subcellularLocation>
    <subcellularLocation>
        <location evidence="7">Cell membrane</location>
        <topology evidence="7">Single-pass type II membrane protein</topology>
    </subcellularLocation>
</comment>
<evidence type="ECO:0000256" key="1">
    <source>
        <dbReference type="ARBA" id="ARBA00004162"/>
    </source>
</evidence>
<evidence type="ECO:0000256" key="5">
    <source>
        <dbReference type="ARBA" id="ARBA00022989"/>
    </source>
</evidence>
<keyword evidence="4 7" id="KW-0812">Transmembrane</keyword>
<dbReference type="PANTHER" id="PTHR30558:SF3">
    <property type="entry name" value="BIOPOLYMER TRANSPORT PROTEIN EXBD-RELATED"/>
    <property type="match status" value="1"/>
</dbReference>
<evidence type="ECO:0000256" key="6">
    <source>
        <dbReference type="ARBA" id="ARBA00023136"/>
    </source>
</evidence>
<dbReference type="PANTHER" id="PTHR30558">
    <property type="entry name" value="EXBD MEMBRANE COMPONENT OF PMF-DRIVEN MACROMOLECULE IMPORT SYSTEM"/>
    <property type="match status" value="1"/>
</dbReference>
<reference evidence="9 10" key="1">
    <citation type="submission" date="2018-02" db="EMBL/GenBank/DDBJ databases">
        <title>Genome sequencing of Solimonas sp. HR-BB.</title>
        <authorList>
            <person name="Lee Y."/>
            <person name="Jeon C.O."/>
        </authorList>
    </citation>
    <scope>NUCLEOTIDE SEQUENCE [LARGE SCALE GENOMIC DNA]</scope>
    <source>
        <strain evidence="9 10">HR-BB</strain>
    </source>
</reference>
<dbReference type="Proteomes" id="UP000238220">
    <property type="component" value="Unassembled WGS sequence"/>
</dbReference>
<dbReference type="OrthoDB" id="9150865at2"/>
<proteinExistence type="inferred from homology"/>
<dbReference type="GO" id="GO:0005886">
    <property type="term" value="C:plasma membrane"/>
    <property type="evidence" value="ECO:0007669"/>
    <property type="project" value="UniProtKB-SubCell"/>
</dbReference>
<evidence type="ECO:0000256" key="8">
    <source>
        <dbReference type="SAM" id="Phobius"/>
    </source>
</evidence>
<dbReference type="EMBL" id="PSNW01000015">
    <property type="protein sequence ID" value="PPE72188.1"/>
    <property type="molecule type" value="Genomic_DNA"/>
</dbReference>
<keyword evidence="3" id="KW-1003">Cell membrane</keyword>